<evidence type="ECO:0000313" key="2">
    <source>
        <dbReference type="EMBL" id="KAK1422577.1"/>
    </source>
</evidence>
<dbReference type="Proteomes" id="UP001229421">
    <property type="component" value="Unassembled WGS sequence"/>
</dbReference>
<proteinExistence type="predicted"/>
<dbReference type="InterPro" id="IPR000477">
    <property type="entry name" value="RT_dom"/>
</dbReference>
<dbReference type="InterPro" id="IPR043502">
    <property type="entry name" value="DNA/RNA_pol_sf"/>
</dbReference>
<dbReference type="EMBL" id="JAUHHV010000005">
    <property type="protein sequence ID" value="KAK1422577.1"/>
    <property type="molecule type" value="Genomic_DNA"/>
</dbReference>
<dbReference type="AlphaFoldDB" id="A0AAD8KLL4"/>
<accession>A0AAD8KLL4</accession>
<dbReference type="PANTHER" id="PTHR33116:SF78">
    <property type="entry name" value="OS12G0587133 PROTEIN"/>
    <property type="match status" value="1"/>
</dbReference>
<name>A0AAD8KLL4_TARER</name>
<dbReference type="InterPro" id="IPR026960">
    <property type="entry name" value="RVT-Znf"/>
</dbReference>
<organism evidence="2 3">
    <name type="scientific">Tagetes erecta</name>
    <name type="common">African marigold</name>
    <dbReference type="NCBI Taxonomy" id="13708"/>
    <lineage>
        <taxon>Eukaryota</taxon>
        <taxon>Viridiplantae</taxon>
        <taxon>Streptophyta</taxon>
        <taxon>Embryophyta</taxon>
        <taxon>Tracheophyta</taxon>
        <taxon>Spermatophyta</taxon>
        <taxon>Magnoliopsida</taxon>
        <taxon>eudicotyledons</taxon>
        <taxon>Gunneridae</taxon>
        <taxon>Pentapetalae</taxon>
        <taxon>asterids</taxon>
        <taxon>campanulids</taxon>
        <taxon>Asterales</taxon>
        <taxon>Asteraceae</taxon>
        <taxon>Asteroideae</taxon>
        <taxon>Heliantheae alliance</taxon>
        <taxon>Tageteae</taxon>
        <taxon>Tagetes</taxon>
    </lineage>
</organism>
<dbReference type="Pfam" id="PF13966">
    <property type="entry name" value="zf-RVT"/>
    <property type="match status" value="1"/>
</dbReference>
<dbReference type="PROSITE" id="PS50878">
    <property type="entry name" value="RT_POL"/>
    <property type="match status" value="1"/>
</dbReference>
<comment type="caution">
    <text evidence="2">The sequence shown here is derived from an EMBL/GenBank/DDBJ whole genome shotgun (WGS) entry which is preliminary data.</text>
</comment>
<protein>
    <recommendedName>
        <fullName evidence="1">Reverse transcriptase domain-containing protein</fullName>
    </recommendedName>
</protein>
<reference evidence="2" key="1">
    <citation type="journal article" date="2023" name="bioRxiv">
        <title>Improved chromosome-level genome assembly for marigold (Tagetes erecta).</title>
        <authorList>
            <person name="Jiang F."/>
            <person name="Yuan L."/>
            <person name="Wang S."/>
            <person name="Wang H."/>
            <person name="Xu D."/>
            <person name="Wang A."/>
            <person name="Fan W."/>
        </authorList>
    </citation>
    <scope>NUCLEOTIDE SEQUENCE</scope>
    <source>
        <strain evidence="2">WSJ</strain>
        <tissue evidence="2">Leaf</tissue>
    </source>
</reference>
<dbReference type="PANTHER" id="PTHR33116">
    <property type="entry name" value="REVERSE TRANSCRIPTASE ZINC-BINDING DOMAIN-CONTAINING PROTEIN-RELATED-RELATED"/>
    <property type="match status" value="1"/>
</dbReference>
<keyword evidence="3" id="KW-1185">Reference proteome</keyword>
<evidence type="ECO:0000259" key="1">
    <source>
        <dbReference type="PROSITE" id="PS50878"/>
    </source>
</evidence>
<dbReference type="Pfam" id="PF00078">
    <property type="entry name" value="RVT_1"/>
    <property type="match status" value="1"/>
</dbReference>
<evidence type="ECO:0000313" key="3">
    <source>
        <dbReference type="Proteomes" id="UP001229421"/>
    </source>
</evidence>
<feature type="domain" description="Reverse transcriptase" evidence="1">
    <location>
        <begin position="295"/>
        <end position="573"/>
    </location>
</feature>
<gene>
    <name evidence="2" type="ORF">QVD17_17860</name>
</gene>
<dbReference type="SUPFAM" id="SSF56672">
    <property type="entry name" value="DNA/RNA polymerases"/>
    <property type="match status" value="1"/>
</dbReference>
<sequence>MKDNGLKASKIDRVLVCNDFHDKWPEAILTAWPRYLSDHSPLTLVTSSVDLGPKPFRFFSSWLDMPGFNEVVTRALIKPIFASRPDSCLAAKLKNVKAALKVWIPQQKMIENELIHNNAIKLHTLDIIAELFGLTEEESKERMEIKKSLLDLERKKVVDLRQKSRVKWAIEGDENTTYFHGSINSRLSSNRINGIFSQGLWKSNPKDIKSEAFKFFENRFKESLPYRPNLCCTGINKLSNEDADLLVIPFSSLEIKRAAWDCGSDKAPGPDGFCFAFIKRFWELLEPDFVDILNNFYQDGGISNVCSSSFITLVPKIKDPTFFDEYRPISLIGCISKIISKVLANRMKPVMGKVILDSQTAFLANRSILEGPLVVNEVISWLKKSKLEGLIFKVDFNKAFDSVNWQFIDSILLQMNFPKRWRSWVMGILKSSKASVLINGSPTKEFYYSRGVRQGDPLSPFIFLVVMEAFNWVMNKASSIGLFRGIQLPNNGPKLSHFLFADDVIILGEWSKSNFMNLIRILRCFHLASGLEVNSNKSSLLGINIQTNLVESLASCVHCKVSSLPFSYLGIPVGANMNKIKNWDPVIDSFKSRLSLWKAKHLSIGGRLILIQSVLDSIPIYFFSLFKAPKKVIENLDKIRRNFLWGGNVDRKRVNWVKWEVVCSPKSSGGLGVGSLESLNLSLLAKWWWKFKTESHGLWKQAIESIHLTRRGNHFIPGRKDISGVWINIKRIESSLIKQNIDLSRLIVHSNNSWSWLGDPQGLFSVRSLRKLLYGNNYSASYKLKWCKSVPQKVNIFAWQAELDRIPTRQALSCRNINIESILCPLCSQFSETAEHLLISCEYANLIWCYISSWCNIPPIFAFSIRDLLDVFKFLQQNKAEAVQTIVMVALWSIWKMRNEVIFNNCNPSIKRLIEDIKILSFFWFKNRSKSNSLEWRDWCSFKL</sequence>
<dbReference type="CDD" id="cd01650">
    <property type="entry name" value="RT_nLTR_like"/>
    <property type="match status" value="1"/>
</dbReference>